<accession>A0AAV1ID07</accession>
<evidence type="ECO:0000256" key="4">
    <source>
        <dbReference type="ARBA" id="ARBA00012329"/>
    </source>
</evidence>
<organism evidence="13 14">
    <name type="scientific">Coccomyxa viridis</name>
    <dbReference type="NCBI Taxonomy" id="1274662"/>
    <lineage>
        <taxon>Eukaryota</taxon>
        <taxon>Viridiplantae</taxon>
        <taxon>Chlorophyta</taxon>
        <taxon>core chlorophytes</taxon>
        <taxon>Trebouxiophyceae</taxon>
        <taxon>Trebouxiophyceae incertae sedis</taxon>
        <taxon>Coccomyxaceae</taxon>
        <taxon>Coccomyxa</taxon>
    </lineage>
</organism>
<keyword evidence="6" id="KW-0658">Purine biosynthesis</keyword>
<evidence type="ECO:0000256" key="3">
    <source>
        <dbReference type="ARBA" id="ARBA00006114"/>
    </source>
</evidence>
<comment type="caution">
    <text evidence="13">The sequence shown here is derived from an EMBL/GenBank/DDBJ whole genome shotgun (WGS) entry which is preliminary data.</text>
</comment>
<dbReference type="Pfam" id="PF02222">
    <property type="entry name" value="ATP-grasp"/>
    <property type="match status" value="1"/>
</dbReference>
<evidence type="ECO:0000313" key="13">
    <source>
        <dbReference type="EMBL" id="CAK0784360.1"/>
    </source>
</evidence>
<evidence type="ECO:0000256" key="9">
    <source>
        <dbReference type="ARBA" id="ARBA00023239"/>
    </source>
</evidence>
<evidence type="ECO:0000256" key="1">
    <source>
        <dbReference type="ARBA" id="ARBA00001244"/>
    </source>
</evidence>
<dbReference type="NCBIfam" id="NF004679">
    <property type="entry name" value="PRK06019.1-5"/>
    <property type="match status" value="1"/>
</dbReference>
<dbReference type="InterPro" id="IPR016185">
    <property type="entry name" value="PreATP-grasp_dom_sf"/>
</dbReference>
<dbReference type="PANTHER" id="PTHR11609:SF5">
    <property type="entry name" value="PHOSPHORIBOSYLAMINOIMIDAZOLE CARBOXYLASE"/>
    <property type="match status" value="1"/>
</dbReference>
<dbReference type="InterPro" id="IPR011761">
    <property type="entry name" value="ATP-grasp"/>
</dbReference>
<dbReference type="HAMAP" id="MF_01929">
    <property type="entry name" value="PurE_classI"/>
    <property type="match status" value="1"/>
</dbReference>
<keyword evidence="7" id="KW-0210">Decarboxylase</keyword>
<dbReference type="Pfam" id="PF00731">
    <property type="entry name" value="AIRC"/>
    <property type="match status" value="1"/>
</dbReference>
<dbReference type="InterPro" id="IPR054350">
    <property type="entry name" value="PurT/PurK_preATP-grasp"/>
</dbReference>
<gene>
    <name evidence="13" type="ORF">CVIRNUC_007564</name>
</gene>
<dbReference type="PANTHER" id="PTHR11609">
    <property type="entry name" value="PURINE BIOSYNTHESIS PROTEIN 6/7, PUR6/7"/>
    <property type="match status" value="1"/>
</dbReference>
<evidence type="ECO:0000256" key="10">
    <source>
        <dbReference type="ARBA" id="ARBA00031607"/>
    </source>
</evidence>
<dbReference type="AlphaFoldDB" id="A0AAV1ID07"/>
<keyword evidence="9" id="KW-0456">Lyase</keyword>
<evidence type="ECO:0000256" key="5">
    <source>
        <dbReference type="ARBA" id="ARBA00022741"/>
    </source>
</evidence>
<name>A0AAV1ID07_9CHLO</name>
<dbReference type="InterPro" id="IPR040686">
    <property type="entry name" value="PurK_C"/>
</dbReference>
<comment type="similarity">
    <text evidence="3">In the C-terminal section; belongs to the AIR carboxylase family. Class I subfamily.</text>
</comment>
<dbReference type="GO" id="GO:0004638">
    <property type="term" value="F:phosphoribosylaminoimidazole carboxylase activity"/>
    <property type="evidence" value="ECO:0007669"/>
    <property type="project" value="UniProtKB-EC"/>
</dbReference>
<dbReference type="InterPro" id="IPR000031">
    <property type="entry name" value="PurE_dom"/>
</dbReference>
<dbReference type="HAMAP" id="MF_01928">
    <property type="entry name" value="PurK"/>
    <property type="match status" value="1"/>
</dbReference>
<evidence type="ECO:0000256" key="6">
    <source>
        <dbReference type="ARBA" id="ARBA00022755"/>
    </source>
</evidence>
<sequence>MRAQSGAAWLHHAPSPATQRFAHRLRSGRCVRIMSHTPDISNAAGEAPMAVRARAQHCTAISEVGLPRAAVLGILGGGQLGKMLAADAARMGIKIEVLDPTPDCPASVVAKQTLGSFKDPTSIRSFAEGVDILTVEIEHIDAKALEDVMRDLNVDVEPIPATLRLIQDKLLQKQHFHSAGVPAADFCSISSPADLQSAMQSFGTPLMLKARRGAYDGRGNAVVDEAADAEAAVSSLGGYEQGLYAERWEYFVKELAVMVARSRDGSTRAFPVVETVHQNSILLVTEAPANVPKSIYQQAQQVAEKAVACLDGAGVFGVEMFLLEDGQILLNEVAPRPHNSGHYTIEGCATSQFEQHLRAVMGWPLGSPDLVTGSCIMLNILGEADGEEGVQKAHELMSRAYAVPGASVHWYGKAEVARQRKIGHITITAPDRATAVRRLACIDSEAAATLSSSTGEEESGQPSAQVGIIMGSDSDLATMSAAAQVLRDFYIHPEVTIVSAHRTPDRMLEYARAAHERGIKVIIAGAGGAAHLPGMVAALTPLPVIGVPVKPAGAHLDGLDALLSIVQMPRGVPVATVAIGNAANAGLLAVRIIGTQDAAMLRRMLDYQEGMKSTVLQKAARMEADGWDWYQS</sequence>
<evidence type="ECO:0000259" key="12">
    <source>
        <dbReference type="PROSITE" id="PS50975"/>
    </source>
</evidence>
<protein>
    <recommendedName>
        <fullName evidence="4">phosphoribosylaminoimidazole carboxylase</fullName>
        <ecNumber evidence="4">4.1.1.21</ecNumber>
    </recommendedName>
    <alternativeName>
        <fullName evidence="10">AIR carboxylase</fullName>
    </alternativeName>
</protein>
<dbReference type="SMART" id="SM01001">
    <property type="entry name" value="AIRC"/>
    <property type="match status" value="1"/>
</dbReference>
<evidence type="ECO:0000256" key="7">
    <source>
        <dbReference type="ARBA" id="ARBA00022793"/>
    </source>
</evidence>
<dbReference type="InterPro" id="IPR033747">
    <property type="entry name" value="PurE_ClassI"/>
</dbReference>
<dbReference type="PROSITE" id="PS50975">
    <property type="entry name" value="ATP_GRASP"/>
    <property type="match status" value="1"/>
</dbReference>
<keyword evidence="14" id="KW-1185">Reference proteome</keyword>
<evidence type="ECO:0000256" key="2">
    <source>
        <dbReference type="ARBA" id="ARBA00004747"/>
    </source>
</evidence>
<dbReference type="SUPFAM" id="SSF52440">
    <property type="entry name" value="PreATP-grasp domain"/>
    <property type="match status" value="1"/>
</dbReference>
<dbReference type="InterPro" id="IPR003135">
    <property type="entry name" value="ATP-grasp_carboxylate-amine"/>
</dbReference>
<dbReference type="GO" id="GO:0006189">
    <property type="term" value="P:'de novo' IMP biosynthetic process"/>
    <property type="evidence" value="ECO:0007669"/>
    <property type="project" value="InterPro"/>
</dbReference>
<dbReference type="InterPro" id="IPR005875">
    <property type="entry name" value="PurK"/>
</dbReference>
<evidence type="ECO:0000256" key="8">
    <source>
        <dbReference type="ARBA" id="ARBA00022840"/>
    </source>
</evidence>
<dbReference type="EC" id="4.1.1.21" evidence="4"/>
<dbReference type="NCBIfam" id="TIGR01162">
    <property type="entry name" value="purE"/>
    <property type="match status" value="1"/>
</dbReference>
<dbReference type="GO" id="GO:0005524">
    <property type="term" value="F:ATP binding"/>
    <property type="evidence" value="ECO:0007669"/>
    <property type="project" value="UniProtKB-UniRule"/>
</dbReference>
<dbReference type="Pfam" id="PF22660">
    <property type="entry name" value="RS_preATP-grasp-like"/>
    <property type="match status" value="1"/>
</dbReference>
<keyword evidence="8 11" id="KW-0067">ATP-binding</keyword>
<dbReference type="Gene3D" id="3.40.50.1970">
    <property type="match status" value="1"/>
</dbReference>
<dbReference type="InterPro" id="IPR011054">
    <property type="entry name" value="Rudment_hybrid_motif"/>
</dbReference>
<dbReference type="GO" id="GO:0046872">
    <property type="term" value="F:metal ion binding"/>
    <property type="evidence" value="ECO:0007669"/>
    <property type="project" value="InterPro"/>
</dbReference>
<dbReference type="EMBL" id="CAUYUE010000010">
    <property type="protein sequence ID" value="CAK0784360.1"/>
    <property type="molecule type" value="Genomic_DNA"/>
</dbReference>
<dbReference type="NCBIfam" id="TIGR01161">
    <property type="entry name" value="purK"/>
    <property type="match status" value="1"/>
</dbReference>
<dbReference type="InterPro" id="IPR013815">
    <property type="entry name" value="ATP_grasp_subdomain_1"/>
</dbReference>
<dbReference type="Proteomes" id="UP001314263">
    <property type="component" value="Unassembled WGS sequence"/>
</dbReference>
<dbReference type="FunFam" id="3.30.470.20:FF:000037">
    <property type="entry name" value="Phosphoribosylaminoimidazole carboxylase, chloroplastic"/>
    <property type="match status" value="1"/>
</dbReference>
<dbReference type="SUPFAM" id="SSF56059">
    <property type="entry name" value="Glutathione synthetase ATP-binding domain-like"/>
    <property type="match status" value="1"/>
</dbReference>
<dbReference type="Pfam" id="PF17769">
    <property type="entry name" value="PurK_C"/>
    <property type="match status" value="1"/>
</dbReference>
<evidence type="ECO:0000313" key="14">
    <source>
        <dbReference type="Proteomes" id="UP001314263"/>
    </source>
</evidence>
<dbReference type="Gene3D" id="3.30.470.20">
    <property type="entry name" value="ATP-grasp fold, B domain"/>
    <property type="match status" value="1"/>
</dbReference>
<comment type="catalytic activity">
    <reaction evidence="1">
        <text>5-amino-1-(5-phospho-D-ribosyl)imidazole-4-carboxylate + H(+) = 5-amino-1-(5-phospho-beta-D-ribosyl)imidazole + CO2</text>
        <dbReference type="Rhea" id="RHEA:10792"/>
        <dbReference type="ChEBI" id="CHEBI:15378"/>
        <dbReference type="ChEBI" id="CHEBI:16526"/>
        <dbReference type="ChEBI" id="CHEBI:77657"/>
        <dbReference type="ChEBI" id="CHEBI:137981"/>
        <dbReference type="EC" id="4.1.1.21"/>
    </reaction>
</comment>
<keyword evidence="5 11" id="KW-0547">Nucleotide-binding</keyword>
<dbReference type="PIRSF" id="PIRSF001340">
    <property type="entry name" value="AIR_carboxylase"/>
    <property type="match status" value="1"/>
</dbReference>
<dbReference type="InterPro" id="IPR016301">
    <property type="entry name" value="Ade2_fungi/plant"/>
</dbReference>
<dbReference type="Gene3D" id="3.40.50.20">
    <property type="match status" value="1"/>
</dbReference>
<evidence type="ECO:0000256" key="11">
    <source>
        <dbReference type="PROSITE-ProRule" id="PRU00409"/>
    </source>
</evidence>
<dbReference type="Gene3D" id="3.30.1490.20">
    <property type="entry name" value="ATP-grasp fold, A domain"/>
    <property type="match status" value="1"/>
</dbReference>
<dbReference type="SUPFAM" id="SSF51246">
    <property type="entry name" value="Rudiment single hybrid motif"/>
    <property type="match status" value="1"/>
</dbReference>
<comment type="pathway">
    <text evidence="2">Purine metabolism; IMP biosynthesis via de novo pathway; 5-amino-1-(5-phospho-D-ribosyl)imidazole-4-carboxylate from 5-amino-1-(5-phospho-D-ribosyl)imidazole (carboxylase route): step 1/1.</text>
</comment>
<reference evidence="13 14" key="1">
    <citation type="submission" date="2023-10" db="EMBL/GenBank/DDBJ databases">
        <authorList>
            <person name="Maclean D."/>
            <person name="Macfadyen A."/>
        </authorList>
    </citation>
    <scope>NUCLEOTIDE SEQUENCE [LARGE SCALE GENOMIC DNA]</scope>
</reference>
<dbReference type="SUPFAM" id="SSF52255">
    <property type="entry name" value="N5-CAIR mutase (phosphoribosylaminoimidazole carboxylase, PurE)"/>
    <property type="match status" value="1"/>
</dbReference>
<proteinExistence type="inferred from homology"/>
<feature type="domain" description="ATP-grasp" evidence="12">
    <location>
        <begin position="173"/>
        <end position="361"/>
    </location>
</feature>